<evidence type="ECO:0008006" key="4">
    <source>
        <dbReference type="Google" id="ProtNLM"/>
    </source>
</evidence>
<organism evidence="2 3">
    <name type="scientific">Hyaloscypha variabilis (strain UAMH 11265 / GT02V1 / F)</name>
    <name type="common">Meliniomyces variabilis</name>
    <dbReference type="NCBI Taxonomy" id="1149755"/>
    <lineage>
        <taxon>Eukaryota</taxon>
        <taxon>Fungi</taxon>
        <taxon>Dikarya</taxon>
        <taxon>Ascomycota</taxon>
        <taxon>Pezizomycotina</taxon>
        <taxon>Leotiomycetes</taxon>
        <taxon>Helotiales</taxon>
        <taxon>Hyaloscyphaceae</taxon>
        <taxon>Hyaloscypha</taxon>
        <taxon>Hyaloscypha variabilis</taxon>
    </lineage>
</organism>
<reference evidence="2 3" key="1">
    <citation type="submission" date="2016-04" db="EMBL/GenBank/DDBJ databases">
        <title>A degradative enzymes factory behind the ericoid mycorrhizal symbiosis.</title>
        <authorList>
            <consortium name="DOE Joint Genome Institute"/>
            <person name="Martino E."/>
            <person name="Morin E."/>
            <person name="Grelet G."/>
            <person name="Kuo A."/>
            <person name="Kohler A."/>
            <person name="Daghino S."/>
            <person name="Barry K."/>
            <person name="Choi C."/>
            <person name="Cichocki N."/>
            <person name="Clum A."/>
            <person name="Copeland A."/>
            <person name="Hainaut M."/>
            <person name="Haridas S."/>
            <person name="Labutti K."/>
            <person name="Lindquist E."/>
            <person name="Lipzen A."/>
            <person name="Khouja H.-R."/>
            <person name="Murat C."/>
            <person name="Ohm R."/>
            <person name="Olson A."/>
            <person name="Spatafora J."/>
            <person name="Veneault-Fourrey C."/>
            <person name="Henrissat B."/>
            <person name="Grigoriev I."/>
            <person name="Martin F."/>
            <person name="Perotto S."/>
        </authorList>
    </citation>
    <scope>NUCLEOTIDE SEQUENCE [LARGE SCALE GENOMIC DNA]</scope>
    <source>
        <strain evidence="2 3">F</strain>
    </source>
</reference>
<sequence length="96" mass="11131">MSSVLDKASSATPSTARDSENKLPKKWRANVWKLHCRLPREEETQHFVFCKYCLLDDKEVEPYGSDVATNMRGHLESHHEIIVPKDLSKNQEKVQH</sequence>
<keyword evidence="3" id="KW-1185">Reference proteome</keyword>
<accession>A0A2J6QXK7</accession>
<dbReference type="AlphaFoldDB" id="A0A2J6QXK7"/>
<dbReference type="EMBL" id="KZ613964">
    <property type="protein sequence ID" value="PMD31008.1"/>
    <property type="molecule type" value="Genomic_DNA"/>
</dbReference>
<protein>
    <recommendedName>
        <fullName evidence="4">BED-type domain-containing protein</fullName>
    </recommendedName>
</protein>
<evidence type="ECO:0000313" key="2">
    <source>
        <dbReference type="EMBL" id="PMD31008.1"/>
    </source>
</evidence>
<dbReference type="Proteomes" id="UP000235786">
    <property type="component" value="Unassembled WGS sequence"/>
</dbReference>
<evidence type="ECO:0000313" key="3">
    <source>
        <dbReference type="Proteomes" id="UP000235786"/>
    </source>
</evidence>
<evidence type="ECO:0000256" key="1">
    <source>
        <dbReference type="SAM" id="MobiDB-lite"/>
    </source>
</evidence>
<feature type="region of interest" description="Disordered" evidence="1">
    <location>
        <begin position="1"/>
        <end position="22"/>
    </location>
</feature>
<name>A0A2J6QXK7_HYAVF</name>
<gene>
    <name evidence="2" type="ORF">L207DRAFT_519684</name>
</gene>
<proteinExistence type="predicted"/>
<feature type="compositionally biased region" description="Polar residues" evidence="1">
    <location>
        <begin position="1"/>
        <end position="16"/>
    </location>
</feature>